<dbReference type="AlphaFoldDB" id="A0A1M5SIU2"/>
<dbReference type="InterPro" id="IPR038390">
    <property type="entry name" value="Metal_Tscrpt_repr_sf"/>
</dbReference>
<keyword evidence="1" id="KW-0238">DNA-binding</keyword>
<dbReference type="GO" id="GO:0046872">
    <property type="term" value="F:metal ion binding"/>
    <property type="evidence" value="ECO:0007669"/>
    <property type="project" value="InterPro"/>
</dbReference>
<dbReference type="OrthoDB" id="9811244at2"/>
<dbReference type="STRING" id="1121316.SAMN02745207_00965"/>
<evidence type="ECO:0000313" key="1">
    <source>
        <dbReference type="EMBL" id="SHH38507.1"/>
    </source>
</evidence>
<keyword evidence="2" id="KW-1185">Reference proteome</keyword>
<dbReference type="GO" id="GO:0045892">
    <property type="term" value="P:negative regulation of DNA-templated transcription"/>
    <property type="evidence" value="ECO:0007669"/>
    <property type="project" value="UniProtKB-ARBA"/>
</dbReference>
<name>A0A1M5SIU2_9CLOT</name>
<dbReference type="CDD" id="cd10148">
    <property type="entry name" value="CsoR-like_DUF156"/>
    <property type="match status" value="1"/>
</dbReference>
<reference evidence="1 2" key="1">
    <citation type="submission" date="2016-11" db="EMBL/GenBank/DDBJ databases">
        <authorList>
            <person name="Jaros S."/>
            <person name="Januszkiewicz K."/>
            <person name="Wedrychowicz H."/>
        </authorList>
    </citation>
    <scope>NUCLEOTIDE SEQUENCE [LARGE SCALE GENOMIC DNA]</scope>
    <source>
        <strain evidence="1 2">DSM 8605</strain>
    </source>
</reference>
<dbReference type="EMBL" id="FQXM01000004">
    <property type="protein sequence ID" value="SHH38507.1"/>
    <property type="molecule type" value="Genomic_DNA"/>
</dbReference>
<organism evidence="1 2">
    <name type="scientific">Clostridium grantii DSM 8605</name>
    <dbReference type="NCBI Taxonomy" id="1121316"/>
    <lineage>
        <taxon>Bacteria</taxon>
        <taxon>Bacillati</taxon>
        <taxon>Bacillota</taxon>
        <taxon>Clostridia</taxon>
        <taxon>Eubacteriales</taxon>
        <taxon>Clostridiaceae</taxon>
        <taxon>Clostridium</taxon>
    </lineage>
</organism>
<gene>
    <name evidence="1" type="ORF">SAMN02745207_00965</name>
</gene>
<dbReference type="InterPro" id="IPR003735">
    <property type="entry name" value="Metal_Tscrpt_repr"/>
</dbReference>
<dbReference type="RefSeq" id="WP_073337293.1">
    <property type="nucleotide sequence ID" value="NZ_FQXM01000004.1"/>
</dbReference>
<dbReference type="PANTHER" id="PTHR33677:SF3">
    <property type="entry name" value="COPPER-SENSING TRANSCRIPTIONAL REPRESSOR RICR"/>
    <property type="match status" value="1"/>
</dbReference>
<dbReference type="Gene3D" id="1.20.58.1000">
    <property type="entry name" value="Metal-sensitive repressor, helix protomer"/>
    <property type="match status" value="1"/>
</dbReference>
<dbReference type="Pfam" id="PF02583">
    <property type="entry name" value="Trns_repr_metal"/>
    <property type="match status" value="1"/>
</dbReference>
<dbReference type="PANTHER" id="PTHR33677">
    <property type="entry name" value="TRANSCRIPTIONAL REPRESSOR FRMR-RELATED"/>
    <property type="match status" value="1"/>
</dbReference>
<dbReference type="GO" id="GO:0003677">
    <property type="term" value="F:DNA binding"/>
    <property type="evidence" value="ECO:0007669"/>
    <property type="project" value="UniProtKB-KW"/>
</dbReference>
<evidence type="ECO:0000313" key="2">
    <source>
        <dbReference type="Proteomes" id="UP000184447"/>
    </source>
</evidence>
<sequence>MEDKIVLTKDIQNRLRRIEGQVKGIERMLDNEACCKDILVQVAAVRAAVNKVGTMIIQNYAGNCLLPNENEEQSEKVEELLSTITMFLK</sequence>
<accession>A0A1M5SIU2</accession>
<protein>
    <submittedName>
        <fullName evidence="1">DNA-binding transcriptional regulator, FrmR family</fullName>
    </submittedName>
</protein>
<proteinExistence type="predicted"/>
<dbReference type="Proteomes" id="UP000184447">
    <property type="component" value="Unassembled WGS sequence"/>
</dbReference>